<dbReference type="EMBL" id="BARU01018373">
    <property type="protein sequence ID" value="GAH55703.1"/>
    <property type="molecule type" value="Genomic_DNA"/>
</dbReference>
<comment type="caution">
    <text evidence="1">The sequence shown here is derived from an EMBL/GenBank/DDBJ whole genome shotgun (WGS) entry which is preliminary data.</text>
</comment>
<name>X1IDP2_9ZZZZ</name>
<evidence type="ECO:0000313" key="1">
    <source>
        <dbReference type="EMBL" id="GAH55703.1"/>
    </source>
</evidence>
<proteinExistence type="predicted"/>
<sequence length="118" mass="14163">MLFPDQELLNKLKNQADKYLELYKANGHWKISTKELENWYRETKELGEKFITAEDNLIEYRELGKFISCKDSIYNDRIAVNIKHNMKTTIELFYSIFCIIFKKLYGKSYPRENLPNIV</sequence>
<gene>
    <name evidence="1" type="ORF">S03H2_30369</name>
</gene>
<dbReference type="AlphaFoldDB" id="X1IDP2"/>
<accession>X1IDP2</accession>
<protein>
    <submittedName>
        <fullName evidence="1">Uncharacterized protein</fullName>
    </submittedName>
</protein>
<organism evidence="1">
    <name type="scientific">marine sediment metagenome</name>
    <dbReference type="NCBI Taxonomy" id="412755"/>
    <lineage>
        <taxon>unclassified sequences</taxon>
        <taxon>metagenomes</taxon>
        <taxon>ecological metagenomes</taxon>
    </lineage>
</organism>
<reference evidence="1" key="1">
    <citation type="journal article" date="2014" name="Front. Microbiol.">
        <title>High frequency of phylogenetically diverse reductive dehalogenase-homologous genes in deep subseafloor sedimentary metagenomes.</title>
        <authorList>
            <person name="Kawai M."/>
            <person name="Futagami T."/>
            <person name="Toyoda A."/>
            <person name="Takaki Y."/>
            <person name="Nishi S."/>
            <person name="Hori S."/>
            <person name="Arai W."/>
            <person name="Tsubouchi T."/>
            <person name="Morono Y."/>
            <person name="Uchiyama I."/>
            <person name="Ito T."/>
            <person name="Fujiyama A."/>
            <person name="Inagaki F."/>
            <person name="Takami H."/>
        </authorList>
    </citation>
    <scope>NUCLEOTIDE SEQUENCE</scope>
    <source>
        <strain evidence="1">Expedition CK06-06</strain>
    </source>
</reference>